<gene>
    <name evidence="1" type="ORF">A9W98_18065</name>
</gene>
<evidence type="ECO:0000313" key="1">
    <source>
        <dbReference type="EMBL" id="OBS01888.1"/>
    </source>
</evidence>
<dbReference type="Proteomes" id="UP000093757">
    <property type="component" value="Unassembled WGS sequence"/>
</dbReference>
<name>A0A1A6BHT7_MYCGO</name>
<dbReference type="EMBL" id="MAEM01000243">
    <property type="protein sequence ID" value="OBS01888.1"/>
    <property type="molecule type" value="Genomic_DNA"/>
</dbReference>
<dbReference type="OrthoDB" id="4751040at2"/>
<dbReference type="RefSeq" id="WP_065133897.1">
    <property type="nucleotide sequence ID" value="NZ_MAEM01000243.1"/>
</dbReference>
<reference evidence="1 2" key="1">
    <citation type="submission" date="2016-06" db="EMBL/GenBank/DDBJ databases">
        <authorList>
            <person name="Kjaerup R.B."/>
            <person name="Dalgaard T.S."/>
            <person name="Juul-Madsen H.R."/>
        </authorList>
    </citation>
    <scope>NUCLEOTIDE SEQUENCE [LARGE SCALE GENOMIC DNA]</scope>
    <source>
        <strain evidence="1 2">1245752.6</strain>
    </source>
</reference>
<accession>A0A1A6BHT7</accession>
<protein>
    <submittedName>
        <fullName evidence="1">Uncharacterized protein</fullName>
    </submittedName>
</protein>
<comment type="caution">
    <text evidence="1">The sequence shown here is derived from an EMBL/GenBank/DDBJ whole genome shotgun (WGS) entry which is preliminary data.</text>
</comment>
<proteinExistence type="predicted"/>
<dbReference type="AlphaFoldDB" id="A0A1A6BHT7"/>
<evidence type="ECO:0000313" key="2">
    <source>
        <dbReference type="Proteomes" id="UP000093757"/>
    </source>
</evidence>
<organism evidence="1 2">
    <name type="scientific">Mycobacterium gordonae</name>
    <dbReference type="NCBI Taxonomy" id="1778"/>
    <lineage>
        <taxon>Bacteria</taxon>
        <taxon>Bacillati</taxon>
        <taxon>Actinomycetota</taxon>
        <taxon>Actinomycetes</taxon>
        <taxon>Mycobacteriales</taxon>
        <taxon>Mycobacteriaceae</taxon>
        <taxon>Mycobacterium</taxon>
    </lineage>
</organism>
<sequence>MADPNPAQGMPIQFKKYWLTEDGAAAIGWNTPGDFERCTQLINAKIVENGNQPLPDRVIKGLCAKLHHEATGEWPGPGAHH</sequence>